<evidence type="ECO:0000313" key="1">
    <source>
        <dbReference type="EMBL" id="EBW4471197.1"/>
    </source>
</evidence>
<dbReference type="Proteomes" id="UP000839639">
    <property type="component" value="Unassembled WGS sequence"/>
</dbReference>
<protein>
    <submittedName>
        <fullName evidence="1">Uncharacterized protein</fullName>
    </submittedName>
</protein>
<dbReference type="AlphaFoldDB" id="A0A5W2LYT8"/>
<comment type="caution">
    <text evidence="1">The sequence shown here is derived from an EMBL/GenBank/DDBJ whole genome shotgun (WGS) entry which is preliminary data.</text>
</comment>
<gene>
    <name evidence="1" type="ORF">DPK62_22065</name>
</gene>
<name>A0A5W2LYT8_SALET</name>
<organism evidence="1">
    <name type="scientific">Salmonella enterica subsp. enterica serovar Lattenkamp</name>
    <dbReference type="NCBI Taxonomy" id="2564671"/>
    <lineage>
        <taxon>Bacteria</taxon>
        <taxon>Pseudomonadati</taxon>
        <taxon>Pseudomonadota</taxon>
        <taxon>Gammaproteobacteria</taxon>
        <taxon>Enterobacterales</taxon>
        <taxon>Enterobacteriaceae</taxon>
        <taxon>Salmonella</taxon>
    </lineage>
</organism>
<dbReference type="EMBL" id="AAHIJD010000053">
    <property type="protein sequence ID" value="EBW4471197.1"/>
    <property type="molecule type" value="Genomic_DNA"/>
</dbReference>
<accession>A0A5W2LYT8</accession>
<reference evidence="1" key="1">
    <citation type="submission" date="2018-06" db="EMBL/GenBank/DDBJ databases">
        <authorList>
            <person name="Ashton P.M."/>
            <person name="Dallman T."/>
            <person name="Nair S."/>
            <person name="De Pinna E."/>
            <person name="Peters T."/>
            <person name="Grant K."/>
        </authorList>
    </citation>
    <scope>NUCLEOTIDE SEQUENCE [LARGE SCALE GENOMIC DNA]</scope>
    <source>
        <strain evidence="1">149361</strain>
    </source>
</reference>
<sequence length="84" mass="9611">MENNFIMYKNLIINSQSEVQKNSIKTHPVVLLYKSLTSIITPYMAKYEKVQGKCSCCERPAEEFNYLNNFAKCSGQVILATVLQ</sequence>
<proteinExistence type="predicted"/>